<feature type="compositionally biased region" description="Polar residues" evidence="1">
    <location>
        <begin position="59"/>
        <end position="80"/>
    </location>
</feature>
<dbReference type="AlphaFoldDB" id="A0A2N5TQC4"/>
<dbReference type="Proteomes" id="UP000235388">
    <property type="component" value="Unassembled WGS sequence"/>
</dbReference>
<dbReference type="PANTHER" id="PTHR45023">
    <property type="match status" value="1"/>
</dbReference>
<feature type="compositionally biased region" description="Polar residues" evidence="1">
    <location>
        <begin position="91"/>
        <end position="103"/>
    </location>
</feature>
<accession>A0A2N5TQC4</accession>
<protein>
    <recommendedName>
        <fullName evidence="2">No apical meristem-associated C-terminal domain-containing protein</fullName>
    </recommendedName>
</protein>
<dbReference type="STRING" id="200324.A0A2N5TQC4"/>
<name>A0A2N5TQC4_9BASI</name>
<dbReference type="OrthoDB" id="2507178at2759"/>
<reference evidence="3 4" key="1">
    <citation type="submission" date="2017-11" db="EMBL/GenBank/DDBJ databases">
        <title>De novo assembly and phasing of dikaryotic genomes from two isolates of Puccinia coronata f. sp. avenae, the causal agent of oat crown rust.</title>
        <authorList>
            <person name="Miller M.E."/>
            <person name="Zhang Y."/>
            <person name="Omidvar V."/>
            <person name="Sperschneider J."/>
            <person name="Schwessinger B."/>
            <person name="Raley C."/>
            <person name="Palmer J.M."/>
            <person name="Garnica D."/>
            <person name="Upadhyaya N."/>
            <person name="Rathjen J."/>
            <person name="Taylor J.M."/>
            <person name="Park R.F."/>
            <person name="Dodds P.N."/>
            <person name="Hirsch C.D."/>
            <person name="Kianian S.F."/>
            <person name="Figueroa M."/>
        </authorList>
    </citation>
    <scope>NUCLEOTIDE SEQUENCE [LARGE SCALE GENOMIC DNA]</scope>
    <source>
        <strain evidence="3">12NC29</strain>
    </source>
</reference>
<gene>
    <name evidence="3" type="ORF">PCANC_24797</name>
</gene>
<dbReference type="InterPro" id="IPR029466">
    <property type="entry name" value="NAM-associated_C"/>
</dbReference>
<evidence type="ECO:0000313" key="3">
    <source>
        <dbReference type="EMBL" id="PLW27695.1"/>
    </source>
</evidence>
<feature type="domain" description="No apical meristem-associated C-terminal" evidence="2">
    <location>
        <begin position="22"/>
        <end position="167"/>
    </location>
</feature>
<sequence>MIQTKAKLAKAKELYRTTHKLAFNLDHCWAILTDAPKWQATQEEYKLKIKRENDPKGSKPTNNSRSVQPQTYKAHTSSPLANHADDKDNNTKQSLLGSKNLPQGQKAEKRKHNDNVVLNKVLNAQEELIRISNERMLTVKNAMKSAKDHRVMSMDLTNMDEESKAYW</sequence>
<evidence type="ECO:0000256" key="1">
    <source>
        <dbReference type="SAM" id="MobiDB-lite"/>
    </source>
</evidence>
<feature type="region of interest" description="Disordered" evidence="1">
    <location>
        <begin position="49"/>
        <end position="114"/>
    </location>
</feature>
<proteinExistence type="predicted"/>
<dbReference type="EMBL" id="PGCJ01000475">
    <property type="protein sequence ID" value="PLW27695.1"/>
    <property type="molecule type" value="Genomic_DNA"/>
</dbReference>
<comment type="caution">
    <text evidence="3">The sequence shown here is derived from an EMBL/GenBank/DDBJ whole genome shotgun (WGS) entry which is preliminary data.</text>
</comment>
<evidence type="ECO:0000313" key="4">
    <source>
        <dbReference type="Proteomes" id="UP000235388"/>
    </source>
</evidence>
<dbReference type="PANTHER" id="PTHR45023:SF4">
    <property type="entry name" value="GLYCINE-RICH PROTEIN-RELATED"/>
    <property type="match status" value="1"/>
</dbReference>
<dbReference type="Pfam" id="PF14303">
    <property type="entry name" value="NAM-associated"/>
    <property type="match status" value="1"/>
</dbReference>
<evidence type="ECO:0000259" key="2">
    <source>
        <dbReference type="Pfam" id="PF14303"/>
    </source>
</evidence>
<keyword evidence="4" id="KW-1185">Reference proteome</keyword>
<organism evidence="3 4">
    <name type="scientific">Puccinia coronata f. sp. avenae</name>
    <dbReference type="NCBI Taxonomy" id="200324"/>
    <lineage>
        <taxon>Eukaryota</taxon>
        <taxon>Fungi</taxon>
        <taxon>Dikarya</taxon>
        <taxon>Basidiomycota</taxon>
        <taxon>Pucciniomycotina</taxon>
        <taxon>Pucciniomycetes</taxon>
        <taxon>Pucciniales</taxon>
        <taxon>Pucciniaceae</taxon>
        <taxon>Puccinia</taxon>
    </lineage>
</organism>